<keyword evidence="7" id="KW-0902">Two-component regulatory system</keyword>
<keyword evidence="5" id="KW-0418">Kinase</keyword>
<dbReference type="EC" id="2.7.13.3" evidence="2"/>
<accession>A0A1F4U618</accession>
<dbReference type="AlphaFoldDB" id="A0A1F4U618"/>
<dbReference type="SUPFAM" id="SSF55874">
    <property type="entry name" value="ATPase domain of HSP90 chaperone/DNA topoisomerase II/histidine kinase"/>
    <property type="match status" value="1"/>
</dbReference>
<name>A0A1F4U618_UNCSA</name>
<dbReference type="PANTHER" id="PTHR42878:SF7">
    <property type="entry name" value="SENSOR HISTIDINE KINASE GLRK"/>
    <property type="match status" value="1"/>
</dbReference>
<evidence type="ECO:0000256" key="2">
    <source>
        <dbReference type="ARBA" id="ARBA00012438"/>
    </source>
</evidence>
<dbReference type="Gene3D" id="1.10.287.130">
    <property type="match status" value="1"/>
</dbReference>
<dbReference type="GO" id="GO:0030295">
    <property type="term" value="F:protein kinase activator activity"/>
    <property type="evidence" value="ECO:0007669"/>
    <property type="project" value="TreeGrafter"/>
</dbReference>
<evidence type="ECO:0000259" key="8">
    <source>
        <dbReference type="PROSITE" id="PS50109"/>
    </source>
</evidence>
<dbReference type="Gene3D" id="3.30.565.10">
    <property type="entry name" value="Histidine kinase-like ATPase, C-terminal domain"/>
    <property type="match status" value="1"/>
</dbReference>
<reference evidence="9 10" key="1">
    <citation type="journal article" date="2016" name="Nat. Commun.">
        <title>Thousands of microbial genomes shed light on interconnected biogeochemical processes in an aquifer system.</title>
        <authorList>
            <person name="Anantharaman K."/>
            <person name="Brown C.T."/>
            <person name="Hug L.A."/>
            <person name="Sharon I."/>
            <person name="Castelle C.J."/>
            <person name="Probst A.J."/>
            <person name="Thomas B.C."/>
            <person name="Singh A."/>
            <person name="Wilkins M.J."/>
            <person name="Karaoz U."/>
            <person name="Brodie E.L."/>
            <person name="Williams K.H."/>
            <person name="Hubbard S.S."/>
            <person name="Banfield J.F."/>
        </authorList>
    </citation>
    <scope>NUCLEOTIDE SEQUENCE [LARGE SCALE GENOMIC DNA]</scope>
</reference>
<dbReference type="GO" id="GO:0000156">
    <property type="term" value="F:phosphorelay response regulator activity"/>
    <property type="evidence" value="ECO:0007669"/>
    <property type="project" value="TreeGrafter"/>
</dbReference>
<keyword evidence="3" id="KW-0808">Transferase</keyword>
<dbReference type="InterPro" id="IPR005467">
    <property type="entry name" value="His_kinase_dom"/>
</dbReference>
<comment type="catalytic activity">
    <reaction evidence="1">
        <text>ATP + protein L-histidine = ADP + protein N-phospho-L-histidine.</text>
        <dbReference type="EC" id="2.7.13.3"/>
    </reaction>
</comment>
<keyword evidence="6" id="KW-0067">ATP-binding</keyword>
<dbReference type="InterPro" id="IPR003661">
    <property type="entry name" value="HisK_dim/P_dom"/>
</dbReference>
<dbReference type="PANTHER" id="PTHR42878">
    <property type="entry name" value="TWO-COMPONENT HISTIDINE KINASE"/>
    <property type="match status" value="1"/>
</dbReference>
<evidence type="ECO:0000256" key="1">
    <source>
        <dbReference type="ARBA" id="ARBA00000085"/>
    </source>
</evidence>
<dbReference type="GO" id="GO:0005524">
    <property type="term" value="F:ATP binding"/>
    <property type="evidence" value="ECO:0007669"/>
    <property type="project" value="UniProtKB-KW"/>
</dbReference>
<dbReference type="Pfam" id="PF02518">
    <property type="entry name" value="HATPase_c"/>
    <property type="match status" value="1"/>
</dbReference>
<dbReference type="EMBL" id="MEUJ01000004">
    <property type="protein sequence ID" value="OGC40327.1"/>
    <property type="molecule type" value="Genomic_DNA"/>
</dbReference>
<dbReference type="SUPFAM" id="SSF47384">
    <property type="entry name" value="Homodimeric domain of signal transducing histidine kinase"/>
    <property type="match status" value="1"/>
</dbReference>
<dbReference type="InterPro" id="IPR003594">
    <property type="entry name" value="HATPase_dom"/>
</dbReference>
<dbReference type="InterPro" id="IPR036890">
    <property type="entry name" value="HATPase_C_sf"/>
</dbReference>
<evidence type="ECO:0000256" key="7">
    <source>
        <dbReference type="ARBA" id="ARBA00023012"/>
    </source>
</evidence>
<dbReference type="PROSITE" id="PS50109">
    <property type="entry name" value="HIS_KIN"/>
    <property type="match status" value="1"/>
</dbReference>
<evidence type="ECO:0000256" key="5">
    <source>
        <dbReference type="ARBA" id="ARBA00022777"/>
    </source>
</evidence>
<gene>
    <name evidence="9" type="ORF">A2438_03545</name>
</gene>
<evidence type="ECO:0000313" key="9">
    <source>
        <dbReference type="EMBL" id="OGC40327.1"/>
    </source>
</evidence>
<organism evidence="9 10">
    <name type="scientific">candidate division WOR-1 bacterium RIFOXYC2_FULL_46_14</name>
    <dbReference type="NCBI Taxonomy" id="1802587"/>
    <lineage>
        <taxon>Bacteria</taxon>
        <taxon>Bacillati</taxon>
        <taxon>Saganbacteria</taxon>
    </lineage>
</organism>
<dbReference type="InterPro" id="IPR036097">
    <property type="entry name" value="HisK_dim/P_sf"/>
</dbReference>
<dbReference type="CDD" id="cd00082">
    <property type="entry name" value="HisKA"/>
    <property type="match status" value="1"/>
</dbReference>
<evidence type="ECO:0000256" key="6">
    <source>
        <dbReference type="ARBA" id="ARBA00022840"/>
    </source>
</evidence>
<evidence type="ECO:0000256" key="4">
    <source>
        <dbReference type="ARBA" id="ARBA00022741"/>
    </source>
</evidence>
<dbReference type="GO" id="GO:0007234">
    <property type="term" value="P:osmosensory signaling via phosphorelay pathway"/>
    <property type="evidence" value="ECO:0007669"/>
    <property type="project" value="TreeGrafter"/>
</dbReference>
<comment type="caution">
    <text evidence="9">The sequence shown here is derived from an EMBL/GenBank/DDBJ whole genome shotgun (WGS) entry which is preliminary data.</text>
</comment>
<dbReference type="GO" id="GO:0000155">
    <property type="term" value="F:phosphorelay sensor kinase activity"/>
    <property type="evidence" value="ECO:0007669"/>
    <property type="project" value="InterPro"/>
</dbReference>
<proteinExistence type="predicted"/>
<dbReference type="Proteomes" id="UP000179242">
    <property type="component" value="Unassembled WGS sequence"/>
</dbReference>
<keyword evidence="4" id="KW-0547">Nucleotide-binding</keyword>
<dbReference type="InterPro" id="IPR050351">
    <property type="entry name" value="BphY/WalK/GraS-like"/>
</dbReference>
<protein>
    <recommendedName>
        <fullName evidence="2">histidine kinase</fullName>
        <ecNumber evidence="2">2.7.13.3</ecNumber>
    </recommendedName>
</protein>
<evidence type="ECO:0000256" key="3">
    <source>
        <dbReference type="ARBA" id="ARBA00022679"/>
    </source>
</evidence>
<feature type="domain" description="Histidine kinase" evidence="8">
    <location>
        <begin position="7"/>
        <end position="223"/>
    </location>
</feature>
<sequence>MIIIEDILIHDLKSPLFSINAGIEMLEKFPNENLSMEQKDCLSNIKTAAEVLTGLIMDIQLAVKSEDKNFSLKKSEFYAAELGGRLDPLKKYAELHDRELAVELPEKLKVFADQEVLYRVLNIILLNSIKQSTKRCRISLSAKKDGREVLFSIVDCAKNIPVPAAGDIFDPLFKSNFPEMAADVPPGIGFYFCSLMVKEHKGKIGLEIIPGQGNKYSIRLPEK</sequence>
<evidence type="ECO:0000313" key="10">
    <source>
        <dbReference type="Proteomes" id="UP000179242"/>
    </source>
</evidence>